<accession>Q7F237</accession>
<reference evidence="2" key="1">
    <citation type="submission" date="2001-06" db="EMBL/GenBank/DDBJ databases">
        <title>Oryza sativa nipponbare(GA3) genomic DNA, chromosome 7, BAC clone:OJ1354_H07.</title>
        <authorList>
            <person name="Sasaki T."/>
            <person name="Matsumoto T."/>
            <person name="Yamamoto K."/>
        </authorList>
    </citation>
    <scope>NUCLEOTIDE SEQUENCE</scope>
</reference>
<sequence>MEFASSILHVIGGLPIASDDRVALLAFVITVVAAPFCLLVSLTMVVSTGT</sequence>
<dbReference type="EMBL" id="AP003756">
    <property type="protein sequence ID" value="BAD30217.1"/>
    <property type="molecule type" value="Genomic_DNA"/>
</dbReference>
<reference evidence="4" key="4">
    <citation type="journal article" date="2008" name="Nucleic Acids Res.">
        <title>The rice annotation project database (RAP-DB): 2008 update.</title>
        <authorList>
            <consortium name="The rice annotation project (RAP)"/>
        </authorList>
    </citation>
    <scope>GENOME REANNOTATION</scope>
    <source>
        <strain evidence="4">cv. Nipponbare</strain>
    </source>
</reference>
<evidence type="ECO:0000313" key="4">
    <source>
        <dbReference type="Proteomes" id="UP000000763"/>
    </source>
</evidence>
<proteinExistence type="predicted"/>
<evidence type="ECO:0000313" key="3">
    <source>
        <dbReference type="EMBL" id="BAD30217.1"/>
    </source>
</evidence>
<organism evidence="2 4">
    <name type="scientific">Oryza sativa subsp. japonica</name>
    <name type="common">Rice</name>
    <dbReference type="NCBI Taxonomy" id="39947"/>
    <lineage>
        <taxon>Eukaryota</taxon>
        <taxon>Viridiplantae</taxon>
        <taxon>Streptophyta</taxon>
        <taxon>Embryophyta</taxon>
        <taxon>Tracheophyta</taxon>
        <taxon>Spermatophyta</taxon>
        <taxon>Magnoliopsida</taxon>
        <taxon>Liliopsida</taxon>
        <taxon>Poales</taxon>
        <taxon>Poaceae</taxon>
        <taxon>BOP clade</taxon>
        <taxon>Oryzoideae</taxon>
        <taxon>Oryzeae</taxon>
        <taxon>Oryzinae</taxon>
        <taxon>Oryza</taxon>
        <taxon>Oryza sativa</taxon>
    </lineage>
</organism>
<gene>
    <name evidence="2" type="primary">OJ1354_H07.120</name>
    <name evidence="3" type="synonym">OJ1370_E02.109</name>
</gene>
<dbReference type="AlphaFoldDB" id="Q7F237"/>
<evidence type="ECO:0000256" key="1">
    <source>
        <dbReference type="SAM" id="Phobius"/>
    </source>
</evidence>
<dbReference type="Proteomes" id="UP000000763">
    <property type="component" value="Chromosome 7"/>
</dbReference>
<name>Q7F237_ORYSJ</name>
<reference evidence="3" key="2">
    <citation type="submission" date="2001-06" db="EMBL/GenBank/DDBJ databases">
        <title>Oryza sativa nipponbare(GA3) genomic DNA, chromosome 7, BAC clone:OJ1370_E02.</title>
        <authorList>
            <person name="Sasaki T."/>
            <person name="Matsumoto T."/>
            <person name="Yamamoto K."/>
        </authorList>
    </citation>
    <scope>NUCLEOTIDE SEQUENCE</scope>
</reference>
<reference evidence="4" key="3">
    <citation type="journal article" date="2005" name="Nature">
        <title>The map-based sequence of the rice genome.</title>
        <authorList>
            <consortium name="International rice genome sequencing project (IRGSP)"/>
            <person name="Matsumoto T."/>
            <person name="Wu J."/>
            <person name="Kanamori H."/>
            <person name="Katayose Y."/>
            <person name="Fujisawa M."/>
            <person name="Namiki N."/>
            <person name="Mizuno H."/>
            <person name="Yamamoto K."/>
            <person name="Antonio B.A."/>
            <person name="Baba T."/>
            <person name="Sakata K."/>
            <person name="Nagamura Y."/>
            <person name="Aoki H."/>
            <person name="Arikawa K."/>
            <person name="Arita K."/>
            <person name="Bito T."/>
            <person name="Chiden Y."/>
            <person name="Fujitsuka N."/>
            <person name="Fukunaka R."/>
            <person name="Hamada M."/>
            <person name="Harada C."/>
            <person name="Hayashi A."/>
            <person name="Hijishita S."/>
            <person name="Honda M."/>
            <person name="Hosokawa S."/>
            <person name="Ichikawa Y."/>
            <person name="Idonuma A."/>
            <person name="Iijima M."/>
            <person name="Ikeda M."/>
            <person name="Ikeno M."/>
            <person name="Ito K."/>
            <person name="Ito S."/>
            <person name="Ito T."/>
            <person name="Ito Y."/>
            <person name="Ito Y."/>
            <person name="Iwabuchi A."/>
            <person name="Kamiya K."/>
            <person name="Karasawa W."/>
            <person name="Kurita K."/>
            <person name="Katagiri S."/>
            <person name="Kikuta A."/>
            <person name="Kobayashi H."/>
            <person name="Kobayashi N."/>
            <person name="Machita K."/>
            <person name="Maehara T."/>
            <person name="Masukawa M."/>
            <person name="Mizubayashi T."/>
            <person name="Mukai Y."/>
            <person name="Nagasaki H."/>
            <person name="Nagata Y."/>
            <person name="Naito S."/>
            <person name="Nakashima M."/>
            <person name="Nakama Y."/>
            <person name="Nakamichi Y."/>
            <person name="Nakamura M."/>
            <person name="Meguro A."/>
            <person name="Negishi M."/>
            <person name="Ohta I."/>
            <person name="Ohta T."/>
            <person name="Okamoto M."/>
            <person name="Ono N."/>
            <person name="Saji S."/>
            <person name="Sakaguchi M."/>
            <person name="Sakai K."/>
            <person name="Shibata M."/>
            <person name="Shimokawa T."/>
            <person name="Song J."/>
            <person name="Takazaki Y."/>
            <person name="Terasawa K."/>
            <person name="Tsugane M."/>
            <person name="Tsuji K."/>
            <person name="Ueda S."/>
            <person name="Waki K."/>
            <person name="Yamagata H."/>
            <person name="Yamamoto M."/>
            <person name="Yamamoto S."/>
            <person name="Yamane H."/>
            <person name="Yoshiki S."/>
            <person name="Yoshihara R."/>
            <person name="Yukawa K."/>
            <person name="Zhong H."/>
            <person name="Yano M."/>
            <person name="Yuan Q."/>
            <person name="Ouyang S."/>
            <person name="Liu J."/>
            <person name="Jones K.M."/>
            <person name="Gansberger K."/>
            <person name="Moffat K."/>
            <person name="Hill J."/>
            <person name="Bera J."/>
            <person name="Fadrosh D."/>
            <person name="Jin S."/>
            <person name="Johri S."/>
            <person name="Kim M."/>
            <person name="Overton L."/>
            <person name="Reardon M."/>
            <person name="Tsitrin T."/>
            <person name="Vuong H."/>
            <person name="Weaver B."/>
            <person name="Ciecko A."/>
            <person name="Tallon L."/>
            <person name="Jackson J."/>
            <person name="Pai G."/>
            <person name="Aken S.V."/>
            <person name="Utterback T."/>
            <person name="Reidmuller S."/>
            <person name="Feldblyum T."/>
            <person name="Hsiao J."/>
            <person name="Zismann V."/>
            <person name="Iobst S."/>
            <person name="de Vazeille A.R."/>
            <person name="Buell C.R."/>
            <person name="Ying K."/>
            <person name="Li Y."/>
            <person name="Lu T."/>
            <person name="Huang Y."/>
            <person name="Zhao Q."/>
            <person name="Feng Q."/>
            <person name="Zhang L."/>
            <person name="Zhu J."/>
            <person name="Weng Q."/>
            <person name="Mu J."/>
            <person name="Lu Y."/>
            <person name="Fan D."/>
            <person name="Liu Y."/>
            <person name="Guan J."/>
            <person name="Zhang Y."/>
            <person name="Yu S."/>
            <person name="Liu X."/>
            <person name="Zhang Y."/>
            <person name="Hong G."/>
            <person name="Han B."/>
            <person name="Choisne N."/>
            <person name="Demange N."/>
            <person name="Orjeda G."/>
            <person name="Samain S."/>
            <person name="Cattolico L."/>
            <person name="Pelletier E."/>
            <person name="Couloux A."/>
            <person name="Segurens B."/>
            <person name="Wincker P."/>
            <person name="D'Hont A."/>
            <person name="Scarpelli C."/>
            <person name="Weissenbach J."/>
            <person name="Salanoubat M."/>
            <person name="Quetier F."/>
            <person name="Yu Y."/>
            <person name="Kim H.R."/>
            <person name="Rambo T."/>
            <person name="Currie J."/>
            <person name="Collura K."/>
            <person name="Luo M."/>
            <person name="Yang T."/>
            <person name="Ammiraju J.S.S."/>
            <person name="Engler F."/>
            <person name="Soderlund C."/>
            <person name="Wing R.A."/>
            <person name="Palmer L.E."/>
            <person name="de la Bastide M."/>
            <person name="Spiegel L."/>
            <person name="Nascimento L."/>
            <person name="Zutavern T."/>
            <person name="O'Shaughnessy A."/>
            <person name="Dike S."/>
            <person name="Dedhia N."/>
            <person name="Preston R."/>
            <person name="Balija V."/>
            <person name="McCombie W.R."/>
            <person name="Chow T."/>
            <person name="Chen H."/>
            <person name="Chung M."/>
            <person name="Chen C."/>
            <person name="Shaw J."/>
            <person name="Wu H."/>
            <person name="Hsiao K."/>
            <person name="Chao Y."/>
            <person name="Chu M."/>
            <person name="Cheng C."/>
            <person name="Hour A."/>
            <person name="Lee P."/>
            <person name="Lin S."/>
            <person name="Lin Y."/>
            <person name="Liou J."/>
            <person name="Liu S."/>
            <person name="Hsing Y."/>
            <person name="Raghuvanshi S."/>
            <person name="Mohanty A."/>
            <person name="Bharti A.K."/>
            <person name="Gaur A."/>
            <person name="Gupta V."/>
            <person name="Kumar D."/>
            <person name="Ravi V."/>
            <person name="Vij S."/>
            <person name="Kapur A."/>
            <person name="Khurana P."/>
            <person name="Khurana P."/>
            <person name="Khurana J.P."/>
            <person name="Tyagi A.K."/>
            <person name="Gaikwad K."/>
            <person name="Singh A."/>
            <person name="Dalal V."/>
            <person name="Srivastava S."/>
            <person name="Dixit A."/>
            <person name="Pal A.K."/>
            <person name="Ghazi I.A."/>
            <person name="Yadav M."/>
            <person name="Pandit A."/>
            <person name="Bhargava A."/>
            <person name="Sureshbabu K."/>
            <person name="Batra K."/>
            <person name="Sharma T.R."/>
            <person name="Mohapatra T."/>
            <person name="Singh N.K."/>
            <person name="Messing J."/>
            <person name="Nelson A.B."/>
            <person name="Fuks G."/>
            <person name="Kavchok S."/>
            <person name="Keizer G."/>
            <person name="Linton E."/>
            <person name="Llaca V."/>
            <person name="Song R."/>
            <person name="Tanyolac B."/>
            <person name="Young S."/>
            <person name="Ho-Il K."/>
            <person name="Hahn J.H."/>
            <person name="Sangsakoo G."/>
            <person name="Vanavichit A."/>
            <person name="de Mattos Luiz.A.T."/>
            <person name="Zimmer P.D."/>
            <person name="Malone G."/>
            <person name="Dellagostin O."/>
            <person name="de Oliveira A.C."/>
            <person name="Bevan M."/>
            <person name="Bancroft I."/>
            <person name="Minx P."/>
            <person name="Cordum H."/>
            <person name="Wilson R."/>
            <person name="Cheng Z."/>
            <person name="Jin W."/>
            <person name="Jiang J."/>
            <person name="Leong S.A."/>
            <person name="Iwama H."/>
            <person name="Gojobori T."/>
            <person name="Itoh T."/>
            <person name="Niimura Y."/>
            <person name="Fujii Y."/>
            <person name="Habara T."/>
            <person name="Sakai H."/>
            <person name="Sato Y."/>
            <person name="Wilson G."/>
            <person name="Kumar K."/>
            <person name="McCouch S."/>
            <person name="Juretic N."/>
            <person name="Hoen D."/>
            <person name="Wright S."/>
            <person name="Bruskiewich R."/>
            <person name="Bureau T."/>
            <person name="Miyao A."/>
            <person name="Hirochika H."/>
            <person name="Nishikawa T."/>
            <person name="Kadowaki K."/>
            <person name="Sugiura M."/>
            <person name="Burr B."/>
            <person name="Sasaki T."/>
        </authorList>
    </citation>
    <scope>NUCLEOTIDE SEQUENCE [LARGE SCALE GENOMIC DNA]</scope>
    <source>
        <strain evidence="4">cv. Nipponbare</strain>
    </source>
</reference>
<keyword evidence="1" id="KW-1133">Transmembrane helix</keyword>
<protein>
    <submittedName>
        <fullName evidence="2">Uncharacterized protein</fullName>
    </submittedName>
</protein>
<evidence type="ECO:0000313" key="2">
    <source>
        <dbReference type="EMBL" id="BAC21336.1"/>
    </source>
</evidence>
<keyword evidence="1" id="KW-0812">Transmembrane</keyword>
<feature type="transmembrane region" description="Helical" evidence="1">
    <location>
        <begin position="22"/>
        <end position="46"/>
    </location>
</feature>
<keyword evidence="1" id="KW-0472">Membrane</keyword>
<dbReference type="EMBL" id="AP003755">
    <property type="protein sequence ID" value="BAC21336.1"/>
    <property type="molecule type" value="Genomic_DNA"/>
</dbReference>